<evidence type="ECO:0000313" key="2">
    <source>
        <dbReference type="EMBL" id="TCJ88806.1"/>
    </source>
</evidence>
<organism evidence="2 3">
    <name type="scientific">Cocleimonas flava</name>
    <dbReference type="NCBI Taxonomy" id="634765"/>
    <lineage>
        <taxon>Bacteria</taxon>
        <taxon>Pseudomonadati</taxon>
        <taxon>Pseudomonadota</taxon>
        <taxon>Gammaproteobacteria</taxon>
        <taxon>Thiotrichales</taxon>
        <taxon>Thiotrichaceae</taxon>
        <taxon>Cocleimonas</taxon>
    </lineage>
</organism>
<evidence type="ECO:0000313" key="3">
    <source>
        <dbReference type="Proteomes" id="UP000294887"/>
    </source>
</evidence>
<dbReference type="OrthoDB" id="5766180at2"/>
<feature type="chain" id="PRO_5020565575" description="DUF3887 domain-containing protein" evidence="1">
    <location>
        <begin position="29"/>
        <end position="207"/>
    </location>
</feature>
<evidence type="ECO:0008006" key="4">
    <source>
        <dbReference type="Google" id="ProtNLM"/>
    </source>
</evidence>
<accession>A0A4R1F3I2</accession>
<dbReference type="RefSeq" id="WP_131904479.1">
    <property type="nucleotide sequence ID" value="NZ_BAAAFU010000008.1"/>
</dbReference>
<dbReference type="EMBL" id="SMFQ01000002">
    <property type="protein sequence ID" value="TCJ88806.1"/>
    <property type="molecule type" value="Genomic_DNA"/>
</dbReference>
<keyword evidence="3" id="KW-1185">Reference proteome</keyword>
<dbReference type="Proteomes" id="UP000294887">
    <property type="component" value="Unassembled WGS sequence"/>
</dbReference>
<protein>
    <recommendedName>
        <fullName evidence="4">DUF3887 domain-containing protein</fullName>
    </recommendedName>
</protein>
<feature type="signal peptide" evidence="1">
    <location>
        <begin position="1"/>
        <end position="28"/>
    </location>
</feature>
<sequence length="207" mass="23089">MKFIKLLKVSALVSLASTLSMLSAPVVADEVSDQITVALEAYNEKDYKSAVEELKFVTAQVQQLYQAEIQQLMPKPLDGWKEREQKNNNAAAMTMLGGMGGGTGMKSEFTRNRENVIVEVMANSPMMGMMTMMLKNPAMMAGQQNTKPFRYKKAKGMIKTEKNRSEITLVLAGQILITLKGRQLEDDAVLKEYLEQLDFAKLKDALL</sequence>
<gene>
    <name evidence="2" type="ORF">EV695_0665</name>
</gene>
<dbReference type="AlphaFoldDB" id="A0A4R1F3I2"/>
<name>A0A4R1F3I2_9GAMM</name>
<keyword evidence="1" id="KW-0732">Signal</keyword>
<comment type="caution">
    <text evidence="2">The sequence shown here is derived from an EMBL/GenBank/DDBJ whole genome shotgun (WGS) entry which is preliminary data.</text>
</comment>
<reference evidence="2 3" key="1">
    <citation type="submission" date="2019-03" db="EMBL/GenBank/DDBJ databases">
        <title>Genomic Encyclopedia of Type Strains, Phase IV (KMG-IV): sequencing the most valuable type-strain genomes for metagenomic binning, comparative biology and taxonomic classification.</title>
        <authorList>
            <person name="Goeker M."/>
        </authorList>
    </citation>
    <scope>NUCLEOTIDE SEQUENCE [LARGE SCALE GENOMIC DNA]</scope>
    <source>
        <strain evidence="2 3">DSM 24830</strain>
    </source>
</reference>
<proteinExistence type="predicted"/>
<evidence type="ECO:0000256" key="1">
    <source>
        <dbReference type="SAM" id="SignalP"/>
    </source>
</evidence>